<comment type="caution">
    <text evidence="9">The sequence shown here is derived from an EMBL/GenBank/DDBJ whole genome shotgun (WGS) entry which is preliminary data.</text>
</comment>
<dbReference type="AlphaFoldDB" id="A0A819PRS2"/>
<dbReference type="PANTHER" id="PTHR15010">
    <property type="entry name" value="ACYLOXYACYL HYDROLASE"/>
    <property type="match status" value="1"/>
</dbReference>
<dbReference type="GO" id="GO:0009104">
    <property type="term" value="P:lipopolysaccharide catabolic process"/>
    <property type="evidence" value="ECO:0007669"/>
    <property type="project" value="TreeGrafter"/>
</dbReference>
<dbReference type="GO" id="GO:0005509">
    <property type="term" value="F:calcium ion binding"/>
    <property type="evidence" value="ECO:0007669"/>
    <property type="project" value="TreeGrafter"/>
</dbReference>
<feature type="domain" description="USP" evidence="5">
    <location>
        <begin position="42"/>
        <end position="386"/>
    </location>
</feature>
<evidence type="ECO:0000313" key="11">
    <source>
        <dbReference type="Proteomes" id="UP000663866"/>
    </source>
</evidence>
<dbReference type="InterPro" id="IPR036514">
    <property type="entry name" value="SGNH_hydro_sf"/>
</dbReference>
<dbReference type="EMBL" id="CAJNRF010014303">
    <property type="protein sequence ID" value="CAF2156186.1"/>
    <property type="molecule type" value="Genomic_DNA"/>
</dbReference>
<feature type="transmembrane region" description="Helical" evidence="3">
    <location>
        <begin position="6"/>
        <end position="28"/>
    </location>
</feature>
<evidence type="ECO:0000259" key="5">
    <source>
        <dbReference type="PROSITE" id="PS50235"/>
    </source>
</evidence>
<dbReference type="SUPFAM" id="SSF54001">
    <property type="entry name" value="Cysteine proteinases"/>
    <property type="match status" value="1"/>
</dbReference>
<dbReference type="InterPro" id="IPR028889">
    <property type="entry name" value="USP"/>
</dbReference>
<dbReference type="GO" id="GO:0006508">
    <property type="term" value="P:proteolysis"/>
    <property type="evidence" value="ECO:0007669"/>
    <property type="project" value="UniProtKB-KW"/>
</dbReference>
<dbReference type="PANTHER" id="PTHR15010:SF0">
    <property type="entry name" value="ACYLOXYACYL HYDROLASE"/>
    <property type="match status" value="1"/>
</dbReference>
<comment type="similarity">
    <text evidence="2">Belongs to the peptidase C19 family.</text>
</comment>
<proteinExistence type="inferred from homology"/>
<evidence type="ECO:0000313" key="6">
    <source>
        <dbReference type="EMBL" id="CAF2156186.1"/>
    </source>
</evidence>
<dbReference type="InterPro" id="IPR001394">
    <property type="entry name" value="Peptidase_C19_UCH"/>
</dbReference>
<keyword evidence="3" id="KW-0812">Transmembrane</keyword>
<evidence type="ECO:0000313" key="10">
    <source>
        <dbReference type="EMBL" id="CAF4080609.1"/>
    </source>
</evidence>
<dbReference type="EC" id="3.4.19.12" evidence="2"/>
<dbReference type="Gene3D" id="3.90.70.10">
    <property type="entry name" value="Cysteine proteinases"/>
    <property type="match status" value="1"/>
</dbReference>
<evidence type="ECO:0000313" key="7">
    <source>
        <dbReference type="EMBL" id="CAF3877403.1"/>
    </source>
</evidence>
<dbReference type="Proteomes" id="UP000663866">
    <property type="component" value="Unassembled WGS sequence"/>
</dbReference>
<dbReference type="Proteomes" id="UP000681967">
    <property type="component" value="Unassembled WGS sequence"/>
</dbReference>
<dbReference type="Pfam" id="PF20825">
    <property type="entry name" value="Saposin"/>
    <property type="match status" value="1"/>
</dbReference>
<feature type="domain" description="Saposin B-type" evidence="4">
    <location>
        <begin position="394"/>
        <end position="473"/>
    </location>
</feature>
<organism evidence="9 11">
    <name type="scientific">Rotaria magnacalcarata</name>
    <dbReference type="NCBI Taxonomy" id="392030"/>
    <lineage>
        <taxon>Eukaryota</taxon>
        <taxon>Metazoa</taxon>
        <taxon>Spiralia</taxon>
        <taxon>Gnathifera</taxon>
        <taxon>Rotifera</taxon>
        <taxon>Eurotatoria</taxon>
        <taxon>Bdelloidea</taxon>
        <taxon>Philodinida</taxon>
        <taxon>Philodinidae</taxon>
        <taxon>Rotaria</taxon>
    </lineage>
</organism>
<keyword evidence="2" id="KW-0833">Ubl conjugation pathway</keyword>
<keyword evidence="11" id="KW-1185">Reference proteome</keyword>
<dbReference type="Pfam" id="PF00443">
    <property type="entry name" value="UCH"/>
    <property type="match status" value="1"/>
</dbReference>
<dbReference type="SUPFAM" id="SSF47862">
    <property type="entry name" value="Saposin"/>
    <property type="match status" value="1"/>
</dbReference>
<dbReference type="EMBL" id="CAJOBH010002049">
    <property type="protein sequence ID" value="CAF3887373.1"/>
    <property type="molecule type" value="Genomic_DNA"/>
</dbReference>
<dbReference type="SUPFAM" id="SSF52266">
    <property type="entry name" value="SGNH hydrolase"/>
    <property type="match status" value="1"/>
</dbReference>
<sequence length="931" mass="104645">MLTLPISFSSPIVISVSILTAIGAYVLFGPDLQDRRRRGYPGGLVNYGNNCFANAIVQCLASSSIFVRWVEEHLQNNIVAKILLDLIKSINGESISYSQESTVATLIDRMRQPKWLSPFEQQDSHEFLLSLINSLTARQPIESKRFGFAACLDSDEQDMENSMMTRESPLMKPHPFQGLQATQLQCTQCKNKNPISVSLFETLSLMIPERQISNPGLFSVRHQRNFTLQELIGNYLKSEMISNLTCSKCKSKENLSHRKITTFSRLPEILCLHIIRTTWTNEGWPTKNTSHVSFPDHLDMNAFISLSRLLPANIHPTQTTIKPSTALYRLNSVLVHLGGISEAGHFIVYRRRINSKEWFSISDDHIRECVAWAFLIVAVLLSTASGRSVKSVDGGSNCAWCTIIVGLVGKLSLVYNETTINSLERLCNALPTDLRVYCKTAVDFLGPIIIDGFTKGDSPDVICHALKFCKDDPGQAKCRLFPSKSSISETQDILNLRQQHQLHENHVSDSKICDVPGIKEICKIIDNAVRNHIPSVDLDNDKFGSEPTLRGSSWRGKDCNDFSSEIHPGVRVFDGDTLADHNCNGIYGTNSATERPWEEEFCNETQRLGIAVLGDSISAHFHIPEQWLDAKQFSPEAFEHTMFIIENELDWPQLSAVTGHLNVSWPNIEGPTRSLYARLFELDHCNHRDYQNIAVNGADSKDIIKIATSLRRNQQKDVPLLVIYSLVGNDVCNGHANTTADMTTVEEMYENIYNGLTYLDTVLPKGSHVLTTGLANGSVLYQLLHDRIHPFGRAGTPFTYRQIYDYLSCLQISPCNGWLTSNDTLRAFTTERAMQLSVAVRNATFAYSPKNFDVGYMDFPFDQVFQAWIAQGGEPWQLLESIDGFHTNQYGNAGLSDAFWSWIQTNKPQWLPSANPHNDDIVRVFQDQGGY</sequence>
<evidence type="ECO:0000256" key="2">
    <source>
        <dbReference type="RuleBase" id="RU366025"/>
    </source>
</evidence>
<dbReference type="GO" id="GO:0004843">
    <property type="term" value="F:cysteine-type deubiquitinase activity"/>
    <property type="evidence" value="ECO:0007669"/>
    <property type="project" value="UniProtKB-UniRule"/>
</dbReference>
<dbReference type="EMBL" id="CAJOBF010003225">
    <property type="protein sequence ID" value="CAF4080609.1"/>
    <property type="molecule type" value="Genomic_DNA"/>
</dbReference>
<dbReference type="GO" id="GO:0050528">
    <property type="term" value="F:acyloxyacyl hydrolase activity"/>
    <property type="evidence" value="ECO:0007669"/>
    <property type="project" value="InterPro"/>
</dbReference>
<dbReference type="SMART" id="SM00741">
    <property type="entry name" value="SapB"/>
    <property type="match status" value="1"/>
</dbReference>
<dbReference type="EMBL" id="CAJOBG010002642">
    <property type="protein sequence ID" value="CAF4019639.1"/>
    <property type="molecule type" value="Genomic_DNA"/>
</dbReference>
<accession>A0A819PRS2</accession>
<dbReference type="PROSITE" id="PS00972">
    <property type="entry name" value="USP_1"/>
    <property type="match status" value="1"/>
</dbReference>
<name>A0A819PRS2_9BILA</name>
<dbReference type="Pfam" id="PF00657">
    <property type="entry name" value="Lipase_GDSL"/>
    <property type="match status" value="1"/>
</dbReference>
<dbReference type="Proteomes" id="UP000663842">
    <property type="component" value="Unassembled WGS sequence"/>
</dbReference>
<dbReference type="InterPro" id="IPR039676">
    <property type="entry name" value="AOAH"/>
</dbReference>
<dbReference type="CDD" id="cd02257">
    <property type="entry name" value="Peptidase_C19"/>
    <property type="match status" value="1"/>
</dbReference>
<keyword evidence="3" id="KW-0472">Membrane</keyword>
<dbReference type="Gene3D" id="3.40.50.1110">
    <property type="entry name" value="SGNH hydrolase"/>
    <property type="match status" value="1"/>
</dbReference>
<evidence type="ECO:0000256" key="1">
    <source>
        <dbReference type="ARBA" id="ARBA00023157"/>
    </source>
</evidence>
<evidence type="ECO:0000256" key="3">
    <source>
        <dbReference type="SAM" id="Phobius"/>
    </source>
</evidence>
<evidence type="ECO:0000313" key="9">
    <source>
        <dbReference type="EMBL" id="CAF4019639.1"/>
    </source>
</evidence>
<dbReference type="EMBL" id="CAJOBI010001364">
    <property type="protein sequence ID" value="CAF3877403.1"/>
    <property type="molecule type" value="Genomic_DNA"/>
</dbReference>
<dbReference type="InterPro" id="IPR011001">
    <property type="entry name" value="Saposin-like"/>
</dbReference>
<keyword evidence="2" id="KW-0788">Thiol protease</keyword>
<dbReference type="PROSITE" id="PS00973">
    <property type="entry name" value="USP_2"/>
    <property type="match status" value="1"/>
</dbReference>
<comment type="catalytic activity">
    <reaction evidence="2">
        <text>Thiol-dependent hydrolysis of ester, thioester, amide, peptide and isopeptide bonds formed by the C-terminal Gly of ubiquitin (a 76-residue protein attached to proteins as an intracellular targeting signal).</text>
        <dbReference type="EC" id="3.4.19.12"/>
    </reaction>
</comment>
<evidence type="ECO:0000259" key="4">
    <source>
        <dbReference type="PROSITE" id="PS50015"/>
    </source>
</evidence>
<dbReference type="InterPro" id="IPR038765">
    <property type="entry name" value="Papain-like_cys_pep_sf"/>
</dbReference>
<dbReference type="Proteomes" id="UP000663856">
    <property type="component" value="Unassembled WGS sequence"/>
</dbReference>
<dbReference type="Gene3D" id="1.10.225.10">
    <property type="entry name" value="Saposin-like"/>
    <property type="match status" value="1"/>
</dbReference>
<dbReference type="Proteomes" id="UP000676336">
    <property type="component" value="Unassembled WGS sequence"/>
</dbReference>
<dbReference type="PROSITE" id="PS50235">
    <property type="entry name" value="USP_3"/>
    <property type="match status" value="1"/>
</dbReference>
<keyword evidence="2" id="KW-0645">Protease</keyword>
<dbReference type="PROSITE" id="PS50015">
    <property type="entry name" value="SAP_B"/>
    <property type="match status" value="1"/>
</dbReference>
<keyword evidence="3" id="KW-1133">Transmembrane helix</keyword>
<dbReference type="InterPro" id="IPR018200">
    <property type="entry name" value="USP_CS"/>
</dbReference>
<evidence type="ECO:0000313" key="8">
    <source>
        <dbReference type="EMBL" id="CAF3887373.1"/>
    </source>
</evidence>
<gene>
    <name evidence="8" type="ORF">BYL167_LOCUS7768</name>
    <name evidence="9" type="ORF">OVN521_LOCUS16118</name>
    <name evidence="7" type="ORF">SMN809_LOCUS5427</name>
    <name evidence="10" type="ORF">UXM345_LOCUS21039</name>
    <name evidence="6" type="ORF">WKI299_LOCUS31349</name>
</gene>
<keyword evidence="2" id="KW-0378">Hydrolase</keyword>
<dbReference type="InterPro" id="IPR001087">
    <property type="entry name" value="GDSL"/>
</dbReference>
<keyword evidence="1" id="KW-1015">Disulfide bond</keyword>
<reference evidence="9" key="1">
    <citation type="submission" date="2021-02" db="EMBL/GenBank/DDBJ databases">
        <authorList>
            <person name="Nowell W R."/>
        </authorList>
    </citation>
    <scope>NUCLEOTIDE SEQUENCE</scope>
</reference>
<dbReference type="InterPro" id="IPR008139">
    <property type="entry name" value="SaposinB_dom"/>
</dbReference>
<protein>
    <recommendedName>
        <fullName evidence="2">Ubiquitin carboxyl-terminal hydrolase</fullName>
        <ecNumber evidence="2">3.4.19.12</ecNumber>
    </recommendedName>
</protein>
<dbReference type="GO" id="GO:0016579">
    <property type="term" value="P:protein deubiquitination"/>
    <property type="evidence" value="ECO:0007669"/>
    <property type="project" value="InterPro"/>
</dbReference>
<dbReference type="InterPro" id="IPR048593">
    <property type="entry name" value="AOAH_Saposin_N"/>
</dbReference>